<dbReference type="InterPro" id="IPR007387">
    <property type="entry name" value="TRAP_DctQ"/>
</dbReference>
<evidence type="ECO:0000256" key="5">
    <source>
        <dbReference type="ARBA" id="ARBA00022692"/>
    </source>
</evidence>
<comment type="subcellular location">
    <subcellularLocation>
        <location evidence="1 9">Cell inner membrane</location>
        <topology evidence="1 9">Multi-pass membrane protein</topology>
    </subcellularLocation>
</comment>
<protein>
    <recommendedName>
        <fullName evidence="9">TRAP transporter small permease protein</fullName>
    </recommendedName>
</protein>
<dbReference type="RefSeq" id="WP_343808484.1">
    <property type="nucleotide sequence ID" value="NZ_BAAADE010000023.1"/>
</dbReference>
<evidence type="ECO:0000256" key="3">
    <source>
        <dbReference type="ARBA" id="ARBA00022475"/>
    </source>
</evidence>
<keyword evidence="5 9" id="KW-0812">Transmembrane</keyword>
<evidence type="ECO:0000256" key="1">
    <source>
        <dbReference type="ARBA" id="ARBA00004429"/>
    </source>
</evidence>
<gene>
    <name evidence="11" type="ORF">GCM10008943_33810</name>
</gene>
<feature type="transmembrane region" description="Helical" evidence="9">
    <location>
        <begin position="12"/>
        <end position="36"/>
    </location>
</feature>
<keyword evidence="6 9" id="KW-1133">Transmembrane helix</keyword>
<evidence type="ECO:0000256" key="8">
    <source>
        <dbReference type="ARBA" id="ARBA00038436"/>
    </source>
</evidence>
<keyword evidence="7 9" id="KW-0472">Membrane</keyword>
<evidence type="ECO:0000256" key="6">
    <source>
        <dbReference type="ARBA" id="ARBA00022989"/>
    </source>
</evidence>
<evidence type="ECO:0000256" key="9">
    <source>
        <dbReference type="RuleBase" id="RU369079"/>
    </source>
</evidence>
<feature type="domain" description="Tripartite ATP-independent periplasmic transporters DctQ component" evidence="10">
    <location>
        <begin position="31"/>
        <end position="162"/>
    </location>
</feature>
<dbReference type="PANTHER" id="PTHR35011">
    <property type="entry name" value="2,3-DIKETO-L-GULONATE TRAP TRANSPORTER SMALL PERMEASE PROTEIN YIAM"/>
    <property type="match status" value="1"/>
</dbReference>
<evidence type="ECO:0000256" key="2">
    <source>
        <dbReference type="ARBA" id="ARBA00022448"/>
    </source>
</evidence>
<proteinExistence type="inferred from homology"/>
<accession>A0ABP3RTL6</accession>
<evidence type="ECO:0000313" key="11">
    <source>
        <dbReference type="EMBL" id="GAA0616207.1"/>
    </source>
</evidence>
<dbReference type="InterPro" id="IPR055348">
    <property type="entry name" value="DctQ"/>
</dbReference>
<dbReference type="Pfam" id="PF04290">
    <property type="entry name" value="DctQ"/>
    <property type="match status" value="1"/>
</dbReference>
<reference evidence="12" key="1">
    <citation type="journal article" date="2019" name="Int. J. Syst. Evol. Microbiol.">
        <title>The Global Catalogue of Microorganisms (GCM) 10K type strain sequencing project: providing services to taxonomists for standard genome sequencing and annotation.</title>
        <authorList>
            <consortium name="The Broad Institute Genomics Platform"/>
            <consortium name="The Broad Institute Genome Sequencing Center for Infectious Disease"/>
            <person name="Wu L."/>
            <person name="Ma J."/>
        </authorList>
    </citation>
    <scope>NUCLEOTIDE SEQUENCE [LARGE SCALE GENOMIC DNA]</scope>
    <source>
        <strain evidence="12">JCM 15115</strain>
    </source>
</reference>
<feature type="transmembrane region" description="Helical" evidence="9">
    <location>
        <begin position="94"/>
        <end position="114"/>
    </location>
</feature>
<evidence type="ECO:0000259" key="10">
    <source>
        <dbReference type="Pfam" id="PF04290"/>
    </source>
</evidence>
<dbReference type="Proteomes" id="UP001424441">
    <property type="component" value="Unassembled WGS sequence"/>
</dbReference>
<dbReference type="EMBL" id="BAAADE010000023">
    <property type="protein sequence ID" value="GAA0616207.1"/>
    <property type="molecule type" value="Genomic_DNA"/>
</dbReference>
<comment type="caution">
    <text evidence="11">The sequence shown here is derived from an EMBL/GenBank/DDBJ whole genome shotgun (WGS) entry which is preliminary data.</text>
</comment>
<comment type="subunit">
    <text evidence="9">The complex comprises the extracytoplasmic solute receptor protein and the two transmembrane proteins.</text>
</comment>
<evidence type="ECO:0000256" key="4">
    <source>
        <dbReference type="ARBA" id="ARBA00022519"/>
    </source>
</evidence>
<feature type="transmembrane region" description="Helical" evidence="9">
    <location>
        <begin position="134"/>
        <end position="156"/>
    </location>
</feature>
<keyword evidence="2 9" id="KW-0813">Transport</keyword>
<feature type="transmembrane region" description="Helical" evidence="9">
    <location>
        <begin position="56"/>
        <end position="74"/>
    </location>
</feature>
<keyword evidence="4 9" id="KW-0997">Cell inner membrane</keyword>
<evidence type="ECO:0000256" key="7">
    <source>
        <dbReference type="ARBA" id="ARBA00023136"/>
    </source>
</evidence>
<comment type="similarity">
    <text evidence="8 9">Belongs to the TRAP transporter small permease family.</text>
</comment>
<sequence>MKTLTTRPQIVLWRLGKTVFVGLGTFCIIALILLIFSDVLSRNIFNKPIPGVMEMTEHWLMVPMTFVGIWWAALKNEHVRVTILTEVLGSKSRLIAEVVVGCCAAFFLLQMSWIGLGVAIESYQDGEYAGAFKIITWPVRFVAVIGFLSFACVIALRLYTILKAGGAEELSSDTTEAAND</sequence>
<keyword evidence="3" id="KW-1003">Cell membrane</keyword>
<organism evidence="11 12">
    <name type="scientific">Paenochrobactrum glaciei</name>
    <dbReference type="NCBI Taxonomy" id="486407"/>
    <lineage>
        <taxon>Bacteria</taxon>
        <taxon>Pseudomonadati</taxon>
        <taxon>Pseudomonadota</taxon>
        <taxon>Alphaproteobacteria</taxon>
        <taxon>Hyphomicrobiales</taxon>
        <taxon>Brucellaceae</taxon>
        <taxon>Paenochrobactrum</taxon>
    </lineage>
</organism>
<name>A0ABP3RTL6_9HYPH</name>
<comment type="function">
    <text evidence="9">Part of the tripartite ATP-independent periplasmic (TRAP) transport system.</text>
</comment>
<keyword evidence="12" id="KW-1185">Reference proteome</keyword>
<evidence type="ECO:0000313" key="12">
    <source>
        <dbReference type="Proteomes" id="UP001424441"/>
    </source>
</evidence>
<dbReference type="PANTHER" id="PTHR35011:SF2">
    <property type="entry name" value="2,3-DIKETO-L-GULONATE TRAP TRANSPORTER SMALL PERMEASE PROTEIN YIAM"/>
    <property type="match status" value="1"/>
</dbReference>